<keyword evidence="3" id="KW-1003">Cell membrane</keyword>
<comment type="subcellular location">
    <subcellularLocation>
        <location evidence="1 7">Cell membrane</location>
        <topology evidence="1 7">Multi-pass membrane protein</topology>
    </subcellularLocation>
</comment>
<dbReference type="PaxDb" id="1123384-AJ81_04950"/>
<dbReference type="PROSITE" id="PS50928">
    <property type="entry name" value="ABC_TM1"/>
    <property type="match status" value="1"/>
</dbReference>
<evidence type="ECO:0000256" key="6">
    <source>
        <dbReference type="ARBA" id="ARBA00023136"/>
    </source>
</evidence>
<dbReference type="SUPFAM" id="SSF161098">
    <property type="entry name" value="MetI-like"/>
    <property type="match status" value="1"/>
</dbReference>
<dbReference type="EMBL" id="CP007141">
    <property type="protein sequence ID" value="AJC73663.1"/>
    <property type="molecule type" value="Genomic_DNA"/>
</dbReference>
<feature type="transmembrane region" description="Helical" evidence="7">
    <location>
        <begin position="107"/>
        <end position="127"/>
    </location>
</feature>
<proteinExistence type="inferred from homology"/>
<feature type="domain" description="ABC transmembrane type-1" evidence="8">
    <location>
        <begin position="70"/>
        <end position="282"/>
    </location>
</feature>
<gene>
    <name evidence="9" type="ORF">AJ81_04950</name>
</gene>
<feature type="transmembrane region" description="Helical" evidence="7">
    <location>
        <begin position="70"/>
        <end position="95"/>
    </location>
</feature>
<keyword evidence="10" id="KW-1185">Reference proteome</keyword>
<dbReference type="PATRIC" id="fig|1123384.7.peg.977"/>
<dbReference type="InterPro" id="IPR000515">
    <property type="entry name" value="MetI-like"/>
</dbReference>
<evidence type="ECO:0000259" key="8">
    <source>
        <dbReference type="PROSITE" id="PS50928"/>
    </source>
</evidence>
<keyword evidence="2 7" id="KW-0813">Transport</keyword>
<dbReference type="PANTHER" id="PTHR30193:SF37">
    <property type="entry name" value="INNER MEMBRANE ABC TRANSPORTER PERMEASE PROTEIN YCJO"/>
    <property type="match status" value="1"/>
</dbReference>
<dbReference type="Proteomes" id="UP000077469">
    <property type="component" value="Chromosome"/>
</dbReference>
<dbReference type="CDD" id="cd06261">
    <property type="entry name" value="TM_PBP2"/>
    <property type="match status" value="1"/>
</dbReference>
<dbReference type="OrthoDB" id="9777304at2"/>
<dbReference type="Pfam" id="PF00528">
    <property type="entry name" value="BPD_transp_1"/>
    <property type="match status" value="1"/>
</dbReference>
<dbReference type="InterPro" id="IPR035906">
    <property type="entry name" value="MetI-like_sf"/>
</dbReference>
<dbReference type="GO" id="GO:0005886">
    <property type="term" value="C:plasma membrane"/>
    <property type="evidence" value="ECO:0007669"/>
    <property type="project" value="UniProtKB-SubCell"/>
</dbReference>
<reference evidence="9 10" key="1">
    <citation type="submission" date="2014-01" db="EMBL/GenBank/DDBJ databases">
        <title>Genome sequencing of Thermotog hypogea.</title>
        <authorList>
            <person name="Zhang X."/>
            <person name="Alvare G."/>
            <person name="Fristensky B."/>
            <person name="Chen L."/>
            <person name="Suen T."/>
            <person name="Chen Q."/>
            <person name="Ma K."/>
        </authorList>
    </citation>
    <scope>NUCLEOTIDE SEQUENCE [LARGE SCALE GENOMIC DNA]</scope>
    <source>
        <strain evidence="9 10">DSM 11164</strain>
    </source>
</reference>
<dbReference type="Gene3D" id="1.10.3720.10">
    <property type="entry name" value="MetI-like"/>
    <property type="match status" value="1"/>
</dbReference>
<comment type="similarity">
    <text evidence="7">Belongs to the binding-protein-dependent transport system permease family.</text>
</comment>
<keyword evidence="6 7" id="KW-0472">Membrane</keyword>
<accession>A0A0X1KQY0</accession>
<evidence type="ECO:0000256" key="7">
    <source>
        <dbReference type="RuleBase" id="RU363032"/>
    </source>
</evidence>
<evidence type="ECO:0000313" key="10">
    <source>
        <dbReference type="Proteomes" id="UP000077469"/>
    </source>
</evidence>
<feature type="transmembrane region" description="Helical" evidence="7">
    <location>
        <begin position="262"/>
        <end position="281"/>
    </location>
</feature>
<evidence type="ECO:0000256" key="3">
    <source>
        <dbReference type="ARBA" id="ARBA00022475"/>
    </source>
</evidence>
<feature type="transmembrane region" description="Helical" evidence="7">
    <location>
        <begin position="12"/>
        <end position="33"/>
    </location>
</feature>
<organism evidence="9 10">
    <name type="scientific">Pseudothermotoga hypogea DSM 11164 = NBRC 106472</name>
    <dbReference type="NCBI Taxonomy" id="1123384"/>
    <lineage>
        <taxon>Bacteria</taxon>
        <taxon>Thermotogati</taxon>
        <taxon>Thermotogota</taxon>
        <taxon>Thermotogae</taxon>
        <taxon>Thermotogales</taxon>
        <taxon>Thermotogaceae</taxon>
        <taxon>Pseudothermotoga</taxon>
    </lineage>
</organism>
<evidence type="ECO:0000256" key="1">
    <source>
        <dbReference type="ARBA" id="ARBA00004651"/>
    </source>
</evidence>
<keyword evidence="4 7" id="KW-0812">Transmembrane</keyword>
<dbReference type="STRING" id="1123384.AJ81_04950"/>
<feature type="transmembrane region" description="Helical" evidence="7">
    <location>
        <begin position="213"/>
        <end position="234"/>
    </location>
</feature>
<feature type="transmembrane region" description="Helical" evidence="7">
    <location>
        <begin position="154"/>
        <end position="178"/>
    </location>
</feature>
<evidence type="ECO:0000256" key="4">
    <source>
        <dbReference type="ARBA" id="ARBA00022692"/>
    </source>
</evidence>
<keyword evidence="5 7" id="KW-1133">Transmembrane helix</keyword>
<dbReference type="GO" id="GO:0055085">
    <property type="term" value="P:transmembrane transport"/>
    <property type="evidence" value="ECO:0007669"/>
    <property type="project" value="InterPro"/>
</dbReference>
<name>A0A0X1KQY0_9THEM</name>
<dbReference type="AlphaFoldDB" id="A0A0X1KQY0"/>
<evidence type="ECO:0000256" key="2">
    <source>
        <dbReference type="ARBA" id="ARBA00022448"/>
    </source>
</evidence>
<sequence length="295" mass="34306">MAVYRKKKHTLLAYLFFAPFLVLLLIFRLIPFFNSIRMIFYKWDIFGTPKYIGLGNFTRMMSDKVFWASLWHTVYFVILTVPPIVVLSFLIALLINSKIRFKDFLRSAFYLPYTLTISVVCLTWTMLYNPYFGMIGKVMKFFGLKPISWLTDPFWAMPAIVITTVWWTIGFCIVLYLAGLQQIPASYYEAAELDGANGFQKMFFITIPLLKRVHVLVLVTQIIASLQIFGQVYIMTAGGPAGRTRTLMQYIYEQGFRYFRMGYAQAMAFVLFLVMLVFAYLQLRLMIASAKEELV</sequence>
<dbReference type="PANTHER" id="PTHR30193">
    <property type="entry name" value="ABC TRANSPORTER PERMEASE PROTEIN"/>
    <property type="match status" value="1"/>
</dbReference>
<dbReference type="RefSeq" id="WP_031504936.1">
    <property type="nucleotide sequence ID" value="NC_022795.1"/>
</dbReference>
<dbReference type="KEGG" id="phy:AJ81_04950"/>
<dbReference type="InterPro" id="IPR051393">
    <property type="entry name" value="ABC_transporter_permease"/>
</dbReference>
<evidence type="ECO:0000313" key="9">
    <source>
        <dbReference type="EMBL" id="AJC73663.1"/>
    </source>
</evidence>
<evidence type="ECO:0000256" key="5">
    <source>
        <dbReference type="ARBA" id="ARBA00022989"/>
    </source>
</evidence>
<protein>
    <submittedName>
        <fullName evidence="9">Sugar ABC transporter permease</fullName>
    </submittedName>
</protein>